<reference evidence="3" key="1">
    <citation type="journal article" date="2019" name="Int. J. Syst. Evol. Microbiol.">
        <title>The Global Catalogue of Microorganisms (GCM) 10K type strain sequencing project: providing services to taxonomists for standard genome sequencing and annotation.</title>
        <authorList>
            <consortium name="The Broad Institute Genomics Platform"/>
            <consortium name="The Broad Institute Genome Sequencing Center for Infectious Disease"/>
            <person name="Wu L."/>
            <person name="Ma J."/>
        </authorList>
    </citation>
    <scope>NUCLEOTIDE SEQUENCE [LARGE SCALE GENOMIC DNA]</scope>
    <source>
        <strain evidence="3">KCTC 42953</strain>
    </source>
</reference>
<protein>
    <submittedName>
        <fullName evidence="2">Ig-like domain-containing protein</fullName>
    </submittedName>
</protein>
<proteinExistence type="predicted"/>
<keyword evidence="1" id="KW-0732">Signal</keyword>
<comment type="caution">
    <text evidence="2">The sequence shown here is derived from an EMBL/GenBank/DDBJ whole genome shotgun (WGS) entry which is preliminary data.</text>
</comment>
<name>A0ABV7JA11_9GAMM</name>
<dbReference type="SUPFAM" id="SSF55486">
    <property type="entry name" value="Metalloproteases ('zincins'), catalytic domain"/>
    <property type="match status" value="1"/>
</dbReference>
<accession>A0ABV7JA11</accession>
<gene>
    <name evidence="2" type="ORF">ACFODZ_12045</name>
</gene>
<dbReference type="Pfam" id="PF13582">
    <property type="entry name" value="Reprolysin_3"/>
    <property type="match status" value="1"/>
</dbReference>
<dbReference type="InterPro" id="IPR013783">
    <property type="entry name" value="Ig-like_fold"/>
</dbReference>
<feature type="chain" id="PRO_5045495078" evidence="1">
    <location>
        <begin position="24"/>
        <end position="903"/>
    </location>
</feature>
<evidence type="ECO:0000313" key="3">
    <source>
        <dbReference type="Proteomes" id="UP001595533"/>
    </source>
</evidence>
<dbReference type="RefSeq" id="WP_077411931.1">
    <property type="nucleotide sequence ID" value="NZ_JBHRTS010000006.1"/>
</dbReference>
<evidence type="ECO:0000313" key="2">
    <source>
        <dbReference type="EMBL" id="MFC3194973.1"/>
    </source>
</evidence>
<dbReference type="Pfam" id="PF17957">
    <property type="entry name" value="Big_7"/>
    <property type="match status" value="1"/>
</dbReference>
<dbReference type="Gene3D" id="2.60.40.10">
    <property type="entry name" value="Immunoglobulins"/>
    <property type="match status" value="3"/>
</dbReference>
<dbReference type="EMBL" id="JBHRTS010000006">
    <property type="protein sequence ID" value="MFC3194973.1"/>
    <property type="molecule type" value="Genomic_DNA"/>
</dbReference>
<sequence length="903" mass="97288">MKKHICYGTLLVLLLTQISLANAKQKTLYTIDPAVKSRLDAVIPINQSVEEWDISFDVSQVTETNKVLNLQLPVDKKGLWSFSVTQTTTRLYDNGDFQWAGTLGSAADAGGTVIFNIIGGQPYGLVMANGLSFEIYTDPALGTRLARTESKSSTLDDLLEEEVSALNSVNLDDTKPAGKSHMKGGVAPGVSVVDVLVVIDDDLYYSGSPIFGKIQNEKMNADYILANSGPNAVGVPVRLNLLPYQPINVPAQYQNITFVNGQLESYSHMTDEQSALSLSLMQMQENSGADYVALYIPFDPDVLGTEACGVASIPRYNAQDINQFRFSFSLHASTCNADQFVFLHELMHNFGSAHIGGSTVAFEPYARGYDIWGSVDGDFSTLMGCTQTTGTDPSDFTCNRIPHLSTPEVVISGQPIGRFTNSNPSSNFNADNVRFLTECAGYDPVSQAVTEPCRRYQMATKGSNTNPVDSAPTLAITSPLNNQLIEPVSSFQLSASVSDDYGVAAANWTISDLGTNPPTVVATHDLSVSGTNPNINLNTPVFNVPGSYLVSARVTDTAGQQVSDSHQLTVNDDDVPVIILTSPGEGQYFAVGEQVTLQAQVVDDNPINQVSWTVYYQNLNQPVATGVGNDSNYSFVTQPLTQAGHYLIEAEVVDSAGQPASVMGSFNIDAKPVVSIIDPAAAAQLVAIGGIHSMTATASDDRGPVSVFWEVENAYTDEVIDSGFGNRSQWTFVTNALTQSGHYVLRATATDVLGQTAFTAIIIELIESTDVQSSFSFFSKDPLPRVTVTNTGDISARHVVTRHALYKHPSVVGQAAVSQLPAECVELDPNSLPFVDPNLAVMYECQLPGLGTFDWQLDWDLICLETPKASLLFTTELVSINGVQIPGDDSNSSINYGHQFCNY</sequence>
<organism evidence="2 3">
    <name type="scientific">Marinicella sediminis</name>
    <dbReference type="NCBI Taxonomy" id="1792834"/>
    <lineage>
        <taxon>Bacteria</taxon>
        <taxon>Pseudomonadati</taxon>
        <taxon>Pseudomonadota</taxon>
        <taxon>Gammaproteobacteria</taxon>
        <taxon>Lysobacterales</taxon>
        <taxon>Marinicellaceae</taxon>
        <taxon>Marinicella</taxon>
    </lineage>
</organism>
<dbReference type="Proteomes" id="UP001595533">
    <property type="component" value="Unassembled WGS sequence"/>
</dbReference>
<evidence type="ECO:0000256" key="1">
    <source>
        <dbReference type="SAM" id="SignalP"/>
    </source>
</evidence>
<feature type="signal peptide" evidence="1">
    <location>
        <begin position="1"/>
        <end position="23"/>
    </location>
</feature>
<keyword evidence="3" id="KW-1185">Reference proteome</keyword>